<protein>
    <submittedName>
        <fullName evidence="2">Glycosyltransferase family 2 protein</fullName>
    </submittedName>
</protein>
<dbReference type="SUPFAM" id="SSF53448">
    <property type="entry name" value="Nucleotide-diphospho-sugar transferases"/>
    <property type="match status" value="1"/>
</dbReference>
<evidence type="ECO:0000313" key="2">
    <source>
        <dbReference type="EMBL" id="RDB68674.1"/>
    </source>
</evidence>
<feature type="domain" description="Glycosyltransferase 2-like" evidence="1">
    <location>
        <begin position="55"/>
        <end position="213"/>
    </location>
</feature>
<dbReference type="Gene3D" id="3.90.550.10">
    <property type="entry name" value="Spore Coat Polysaccharide Biosynthesis Protein SpsA, Chain A"/>
    <property type="match status" value="1"/>
</dbReference>
<proteinExistence type="predicted"/>
<dbReference type="InterPro" id="IPR001173">
    <property type="entry name" value="Glyco_trans_2-like"/>
</dbReference>
<reference evidence="2 3" key="1">
    <citation type="journal article" date="2018" name="Elife">
        <title>Discovery and characterization of a prevalent human gut bacterial enzyme sufficient for the inactivation of a family of plant toxins.</title>
        <authorList>
            <person name="Koppel N."/>
            <person name="Bisanz J.E."/>
            <person name="Pandelia M.E."/>
            <person name="Turnbaugh P.J."/>
            <person name="Balskus E.P."/>
        </authorList>
    </citation>
    <scope>NUCLEOTIDE SEQUENCE [LARGE SCALE GENOMIC DNA]</scope>
    <source>
        <strain evidence="2 3">W1 BHI 6</strain>
    </source>
</reference>
<dbReference type="Proteomes" id="UP000253970">
    <property type="component" value="Unassembled WGS sequence"/>
</dbReference>
<accession>A0A369MDU4</accession>
<dbReference type="InterPro" id="IPR029044">
    <property type="entry name" value="Nucleotide-diphossugar_trans"/>
</dbReference>
<organism evidence="2 3">
    <name type="scientific">Eggerthella lenta</name>
    <name type="common">Eubacterium lentum</name>
    <dbReference type="NCBI Taxonomy" id="84112"/>
    <lineage>
        <taxon>Bacteria</taxon>
        <taxon>Bacillati</taxon>
        <taxon>Actinomycetota</taxon>
        <taxon>Coriobacteriia</taxon>
        <taxon>Eggerthellales</taxon>
        <taxon>Eggerthellaceae</taxon>
        <taxon>Eggerthella</taxon>
    </lineage>
</organism>
<dbReference type="EMBL" id="PPTU01000018">
    <property type="protein sequence ID" value="RDB68674.1"/>
    <property type="molecule type" value="Genomic_DNA"/>
</dbReference>
<dbReference type="Pfam" id="PF00535">
    <property type="entry name" value="Glycos_transf_2"/>
    <property type="match status" value="1"/>
</dbReference>
<evidence type="ECO:0000313" key="3">
    <source>
        <dbReference type="Proteomes" id="UP000253970"/>
    </source>
</evidence>
<name>A0A369MDU4_EGGLN</name>
<evidence type="ECO:0000259" key="1">
    <source>
        <dbReference type="Pfam" id="PF00535"/>
    </source>
</evidence>
<dbReference type="CDD" id="cd00761">
    <property type="entry name" value="Glyco_tranf_GTA_type"/>
    <property type="match status" value="1"/>
</dbReference>
<sequence length="388" mass="44074">MDRFRWIRVSVPDRLERYFLHPVRTLQGNESLENEGCRFGGRQARMNENAYPLVSVVTPCYNGESFVDRFFEQVLTQTYPRIEMIFVDDGSTDRTLEIAQSYVGAFEKRGYSLKILTQENAGQACALNLGFEWVSGKYITWPDCDDLMDPRNIEKKASFLETHLDKGFVLCAVARVREDDLSKIISVNRLSSYALENGLFDALIKENGAFCSGIAYMARASVLFEAIGGKRIFESRSGQNWQLLFPLSYSYEFGYIDETLATYVIRKDSHSRSYVSPEERLRRTYELEDIIRHTLPGIPMTEEDATKYGAYVDVKYASARFKLALELGNRKLAREMSSLLDSTFGKSPLRSMILAVFEAGNGSIVQVTTKALSAARRAKKIALSIARR</sequence>
<dbReference type="PANTHER" id="PTHR22916">
    <property type="entry name" value="GLYCOSYLTRANSFERASE"/>
    <property type="match status" value="1"/>
</dbReference>
<dbReference type="AlphaFoldDB" id="A0A369MDU4"/>
<keyword evidence="2" id="KW-0808">Transferase</keyword>
<comment type="caution">
    <text evidence="2">The sequence shown here is derived from an EMBL/GenBank/DDBJ whole genome shotgun (WGS) entry which is preliminary data.</text>
</comment>
<gene>
    <name evidence="2" type="ORF">C1875_11020</name>
</gene>
<dbReference type="GO" id="GO:0016740">
    <property type="term" value="F:transferase activity"/>
    <property type="evidence" value="ECO:0007669"/>
    <property type="project" value="UniProtKB-KW"/>
</dbReference>